<dbReference type="EMBL" id="KE504139">
    <property type="protein sequence ID" value="EPT01812.1"/>
    <property type="molecule type" value="Genomic_DNA"/>
</dbReference>
<gene>
    <name evidence="1" type="ORF">FOMPIDRAFT_1048407</name>
</gene>
<evidence type="ECO:0000313" key="2">
    <source>
        <dbReference type="Proteomes" id="UP000015241"/>
    </source>
</evidence>
<proteinExistence type="predicted"/>
<evidence type="ECO:0000313" key="1">
    <source>
        <dbReference type="EMBL" id="EPT01812.1"/>
    </source>
</evidence>
<evidence type="ECO:0008006" key="3">
    <source>
        <dbReference type="Google" id="ProtNLM"/>
    </source>
</evidence>
<dbReference type="Proteomes" id="UP000015241">
    <property type="component" value="Unassembled WGS sequence"/>
</dbReference>
<reference evidence="1 2" key="1">
    <citation type="journal article" date="2012" name="Science">
        <title>The Paleozoic origin of enzymatic lignin decomposition reconstructed from 31 fungal genomes.</title>
        <authorList>
            <person name="Floudas D."/>
            <person name="Binder M."/>
            <person name="Riley R."/>
            <person name="Barry K."/>
            <person name="Blanchette R.A."/>
            <person name="Henrissat B."/>
            <person name="Martinez A.T."/>
            <person name="Otillar R."/>
            <person name="Spatafora J.W."/>
            <person name="Yadav J.S."/>
            <person name="Aerts A."/>
            <person name="Benoit I."/>
            <person name="Boyd A."/>
            <person name="Carlson A."/>
            <person name="Copeland A."/>
            <person name="Coutinho P.M."/>
            <person name="de Vries R.P."/>
            <person name="Ferreira P."/>
            <person name="Findley K."/>
            <person name="Foster B."/>
            <person name="Gaskell J."/>
            <person name="Glotzer D."/>
            <person name="Gorecki P."/>
            <person name="Heitman J."/>
            <person name="Hesse C."/>
            <person name="Hori C."/>
            <person name="Igarashi K."/>
            <person name="Jurgens J.A."/>
            <person name="Kallen N."/>
            <person name="Kersten P."/>
            <person name="Kohler A."/>
            <person name="Kuees U."/>
            <person name="Kumar T.K.A."/>
            <person name="Kuo A."/>
            <person name="LaButti K."/>
            <person name="Larrondo L.F."/>
            <person name="Lindquist E."/>
            <person name="Ling A."/>
            <person name="Lombard V."/>
            <person name="Lucas S."/>
            <person name="Lundell T."/>
            <person name="Martin R."/>
            <person name="McLaughlin D.J."/>
            <person name="Morgenstern I."/>
            <person name="Morin E."/>
            <person name="Murat C."/>
            <person name="Nagy L.G."/>
            <person name="Nolan M."/>
            <person name="Ohm R.A."/>
            <person name="Patyshakuliyeva A."/>
            <person name="Rokas A."/>
            <person name="Ruiz-Duenas F.J."/>
            <person name="Sabat G."/>
            <person name="Salamov A."/>
            <person name="Samejima M."/>
            <person name="Schmutz J."/>
            <person name="Slot J.C."/>
            <person name="St John F."/>
            <person name="Stenlid J."/>
            <person name="Sun H."/>
            <person name="Sun S."/>
            <person name="Syed K."/>
            <person name="Tsang A."/>
            <person name="Wiebenga A."/>
            <person name="Young D."/>
            <person name="Pisabarro A."/>
            <person name="Eastwood D.C."/>
            <person name="Martin F."/>
            <person name="Cullen D."/>
            <person name="Grigoriev I.V."/>
            <person name="Hibbett D.S."/>
        </authorList>
    </citation>
    <scope>NUCLEOTIDE SEQUENCE</scope>
    <source>
        <strain evidence="2">FP-58527</strain>
    </source>
</reference>
<name>S8EA12_FOMSC</name>
<dbReference type="InParanoid" id="S8EA12"/>
<protein>
    <recommendedName>
        <fullName evidence="3">F-box domain-containing protein</fullName>
    </recommendedName>
</protein>
<dbReference type="AlphaFoldDB" id="S8EA12"/>
<organism evidence="1 2">
    <name type="scientific">Fomitopsis schrenkii</name>
    <name type="common">Brown rot fungus</name>
    <dbReference type="NCBI Taxonomy" id="2126942"/>
    <lineage>
        <taxon>Eukaryota</taxon>
        <taxon>Fungi</taxon>
        <taxon>Dikarya</taxon>
        <taxon>Basidiomycota</taxon>
        <taxon>Agaricomycotina</taxon>
        <taxon>Agaricomycetes</taxon>
        <taxon>Polyporales</taxon>
        <taxon>Fomitopsis</taxon>
    </lineage>
</organism>
<dbReference type="HOGENOM" id="CLU_036316_0_1_1"/>
<keyword evidence="2" id="KW-1185">Reference proteome</keyword>
<sequence>MLDEKLASANDVRMPPCASGNLNQTAGNLRCTLPLEVQERILDFLAGLIDTGSREALTACLLTCKAWIPRCRFHLLHEVSLRGRQEVFAFSTLFKSNPRFQNKVAYARIKTRTPSGTGATSQSMEHLSSFAARFSGRLPASYDLSICDAQLRPSNLHPDTFLHLSGFASLRQLLLKNVTFKTQMMLNRTICAFPGLALLQFTDIVILDDAQGLPLVVSHNHRPNIRHLGVDGSAETLRRILDFYAAASFAATLRTLVLGYRTAVPLRELSSSVQRLLNSAGQSLRTFSCVVDQHCFAEDSPHAQYISFVPCTQLERVILRIPIHSDPGISWIPRLLSSITLHDNGEVYLCFVAEAGLDGTPGVLQALETCLLHSTLLAEVEAVMLQSGFAKLKRCDVDLEVVSPISSSFSSRTWSEIVASGMLQLVAQGIVRSAVRFVGDDHPA</sequence>
<accession>S8EA12</accession>
<dbReference type="OrthoDB" id="2784210at2759"/>